<feature type="domain" description="Brix" evidence="6">
    <location>
        <begin position="57"/>
        <end position="248"/>
    </location>
</feature>
<dbReference type="GO" id="GO:0019843">
    <property type="term" value="F:rRNA binding"/>
    <property type="evidence" value="ECO:0007669"/>
    <property type="project" value="InterPro"/>
</dbReference>
<name>A0A1G4I8D9_TRYEQ</name>
<keyword evidence="8" id="KW-1185">Reference proteome</keyword>
<gene>
    <name evidence="7" type="ORF">TEOVI_000796100</name>
</gene>
<dbReference type="GO" id="GO:0006364">
    <property type="term" value="P:rRNA processing"/>
    <property type="evidence" value="ECO:0007669"/>
    <property type="project" value="InterPro"/>
</dbReference>
<evidence type="ECO:0000256" key="1">
    <source>
        <dbReference type="ARBA" id="ARBA00004604"/>
    </source>
</evidence>
<evidence type="ECO:0000313" key="7">
    <source>
        <dbReference type="EMBL" id="SCU68240.1"/>
    </source>
</evidence>
<feature type="compositionally biased region" description="Basic and acidic residues" evidence="5">
    <location>
        <begin position="8"/>
        <end position="34"/>
    </location>
</feature>
<dbReference type="InterPro" id="IPR026532">
    <property type="entry name" value="BRX1"/>
</dbReference>
<keyword evidence="3" id="KW-0690">Ribosome biogenesis</keyword>
<dbReference type="Proteomes" id="UP000195570">
    <property type="component" value="Unassembled WGS sequence"/>
</dbReference>
<organism evidence="7 8">
    <name type="scientific">Trypanosoma equiperdum</name>
    <dbReference type="NCBI Taxonomy" id="5694"/>
    <lineage>
        <taxon>Eukaryota</taxon>
        <taxon>Discoba</taxon>
        <taxon>Euglenozoa</taxon>
        <taxon>Kinetoplastea</taxon>
        <taxon>Metakinetoplastina</taxon>
        <taxon>Trypanosomatida</taxon>
        <taxon>Trypanosomatidae</taxon>
        <taxon>Trypanosoma</taxon>
    </lineage>
</organism>
<dbReference type="Pfam" id="PF04427">
    <property type="entry name" value="Brix"/>
    <property type="match status" value="1"/>
</dbReference>
<evidence type="ECO:0000256" key="5">
    <source>
        <dbReference type="SAM" id="MobiDB-lite"/>
    </source>
</evidence>
<comment type="similarity">
    <text evidence="2">Belongs to the BRX1 family.</text>
</comment>
<dbReference type="GeneID" id="92381895"/>
<evidence type="ECO:0000256" key="3">
    <source>
        <dbReference type="ARBA" id="ARBA00022517"/>
    </source>
</evidence>
<evidence type="ECO:0000313" key="8">
    <source>
        <dbReference type="Proteomes" id="UP000195570"/>
    </source>
</evidence>
<sequence length="307" mass="35673">MVKREKRQRLADSSEEHGGTQETKQEVHGERGVVEESMIGEMQLKRATTDKRMTNRQKCLVLGSRNISSRDRHLLLDIRNLMPHAREHPKLGRTGGLGDSVIELCELHQCNSSLFIEAHRQDISYLWIAQAPRGPSVKMQLTNVHTADELRMAGNCLKYSRPLLHFDRDFETQPHLRVVKSLLQMTFNTPRYHPRSKPFVDHILCFFYLDGHIWFRHYQIIDTEPKSLMEIGPRFTLEPTSIFNGCFKGNVIWKNALARTPTEQRRDRKTRRLEKVHMNEAVKAKSKIHKALNPAPEPNPLDSVFRD</sequence>
<comment type="subcellular location">
    <subcellularLocation>
        <location evidence="1">Nucleus</location>
        <location evidence="1">Nucleolus</location>
    </subcellularLocation>
</comment>
<dbReference type="SMART" id="SM00879">
    <property type="entry name" value="Brix"/>
    <property type="match status" value="1"/>
</dbReference>
<dbReference type="PROSITE" id="PS50833">
    <property type="entry name" value="BRIX"/>
    <property type="match status" value="1"/>
</dbReference>
<proteinExistence type="inferred from homology"/>
<feature type="region of interest" description="Disordered" evidence="5">
    <location>
        <begin position="283"/>
        <end position="307"/>
    </location>
</feature>
<keyword evidence="4" id="KW-0539">Nucleus</keyword>
<dbReference type="VEuPathDB" id="TriTrypDB:TEOVI_000796100"/>
<dbReference type="GO" id="GO:0005730">
    <property type="term" value="C:nucleolus"/>
    <property type="evidence" value="ECO:0007669"/>
    <property type="project" value="UniProtKB-SubCell"/>
</dbReference>
<dbReference type="GO" id="GO:0000027">
    <property type="term" value="P:ribosomal large subunit assembly"/>
    <property type="evidence" value="ECO:0007669"/>
    <property type="project" value="TreeGrafter"/>
</dbReference>
<dbReference type="InterPro" id="IPR007109">
    <property type="entry name" value="Brix"/>
</dbReference>
<protein>
    <submittedName>
        <fullName evidence="7">Ribosome biogenesis protein, putative</fullName>
    </submittedName>
</protein>
<dbReference type="EMBL" id="CZPT02000935">
    <property type="protein sequence ID" value="SCU68240.1"/>
    <property type="molecule type" value="Genomic_DNA"/>
</dbReference>
<evidence type="ECO:0000259" key="6">
    <source>
        <dbReference type="PROSITE" id="PS50833"/>
    </source>
</evidence>
<dbReference type="AlphaFoldDB" id="A0A1G4I8D9"/>
<feature type="region of interest" description="Disordered" evidence="5">
    <location>
        <begin position="1"/>
        <end position="35"/>
    </location>
</feature>
<comment type="caution">
    <text evidence="7">The sequence shown here is derived from an EMBL/GenBank/DDBJ whole genome shotgun (WGS) entry which is preliminary data.</text>
</comment>
<dbReference type="PANTHER" id="PTHR13634">
    <property type="entry name" value="RIBOSOME BIOGENESIS PROTEIN BRIX"/>
    <property type="match status" value="1"/>
</dbReference>
<reference evidence="7" key="1">
    <citation type="submission" date="2016-09" db="EMBL/GenBank/DDBJ databases">
        <authorList>
            <person name="Hebert L."/>
            <person name="Moumen B."/>
        </authorList>
    </citation>
    <scope>NUCLEOTIDE SEQUENCE [LARGE SCALE GENOMIC DNA]</scope>
    <source>
        <strain evidence="7">OVI</strain>
    </source>
</reference>
<dbReference type="RefSeq" id="XP_067079435.1">
    <property type="nucleotide sequence ID" value="XM_067223334.1"/>
</dbReference>
<dbReference type="PANTHER" id="PTHR13634:SF0">
    <property type="entry name" value="RIBOSOME BIOGENESIS PROTEIN BRX1 HOMOLOG"/>
    <property type="match status" value="1"/>
</dbReference>
<dbReference type="SUPFAM" id="SSF52954">
    <property type="entry name" value="Class II aaRS ABD-related"/>
    <property type="match status" value="1"/>
</dbReference>
<evidence type="ECO:0000256" key="4">
    <source>
        <dbReference type="ARBA" id="ARBA00023242"/>
    </source>
</evidence>
<accession>A0A1G4I8D9</accession>
<evidence type="ECO:0000256" key="2">
    <source>
        <dbReference type="ARBA" id="ARBA00006369"/>
    </source>
</evidence>